<evidence type="ECO:0000313" key="3">
    <source>
        <dbReference type="Proteomes" id="UP000479710"/>
    </source>
</evidence>
<dbReference type="AlphaFoldDB" id="A0A6G1BJN2"/>
<feature type="compositionally biased region" description="Low complexity" evidence="1">
    <location>
        <begin position="25"/>
        <end position="38"/>
    </location>
</feature>
<dbReference type="EMBL" id="SPHZ02000012">
    <property type="protein sequence ID" value="KAF0888189.1"/>
    <property type="molecule type" value="Genomic_DNA"/>
</dbReference>
<proteinExistence type="predicted"/>
<accession>A0A6G1BJN2</accession>
<name>A0A6G1BJN2_9ORYZ</name>
<keyword evidence="3" id="KW-1185">Reference proteome</keyword>
<gene>
    <name evidence="2" type="ORF">E2562_013645</name>
</gene>
<comment type="caution">
    <text evidence="2">The sequence shown here is derived from an EMBL/GenBank/DDBJ whole genome shotgun (WGS) entry which is preliminary data.</text>
</comment>
<sequence>MSKCSERKKARQRRARLQSCGTRRPASGAAPDGGAAASGCRQRHCARRWLRDAQRTAEALRPLSGGGNGAGCCAS</sequence>
<reference evidence="2 3" key="1">
    <citation type="submission" date="2019-11" db="EMBL/GenBank/DDBJ databases">
        <title>Whole genome sequence of Oryza granulata.</title>
        <authorList>
            <person name="Li W."/>
        </authorList>
    </citation>
    <scope>NUCLEOTIDE SEQUENCE [LARGE SCALE GENOMIC DNA]</scope>
    <source>
        <strain evidence="3">cv. Menghai</strain>
        <tissue evidence="2">Leaf</tissue>
    </source>
</reference>
<evidence type="ECO:0000313" key="2">
    <source>
        <dbReference type="EMBL" id="KAF0888189.1"/>
    </source>
</evidence>
<protein>
    <submittedName>
        <fullName evidence="2">Uncharacterized protein</fullName>
    </submittedName>
</protein>
<dbReference type="Proteomes" id="UP000479710">
    <property type="component" value="Unassembled WGS sequence"/>
</dbReference>
<organism evidence="2 3">
    <name type="scientific">Oryza meyeriana var. granulata</name>
    <dbReference type="NCBI Taxonomy" id="110450"/>
    <lineage>
        <taxon>Eukaryota</taxon>
        <taxon>Viridiplantae</taxon>
        <taxon>Streptophyta</taxon>
        <taxon>Embryophyta</taxon>
        <taxon>Tracheophyta</taxon>
        <taxon>Spermatophyta</taxon>
        <taxon>Magnoliopsida</taxon>
        <taxon>Liliopsida</taxon>
        <taxon>Poales</taxon>
        <taxon>Poaceae</taxon>
        <taxon>BOP clade</taxon>
        <taxon>Oryzoideae</taxon>
        <taxon>Oryzeae</taxon>
        <taxon>Oryzinae</taxon>
        <taxon>Oryza</taxon>
        <taxon>Oryza meyeriana</taxon>
    </lineage>
</organism>
<feature type="region of interest" description="Disordered" evidence="1">
    <location>
        <begin position="1"/>
        <end position="38"/>
    </location>
</feature>
<evidence type="ECO:0000256" key="1">
    <source>
        <dbReference type="SAM" id="MobiDB-lite"/>
    </source>
</evidence>